<dbReference type="GO" id="GO:0015031">
    <property type="term" value="P:protein transport"/>
    <property type="evidence" value="ECO:0007669"/>
    <property type="project" value="UniProtKB-KW"/>
</dbReference>
<dbReference type="Pfam" id="PF20663">
    <property type="entry name" value="COG4_N"/>
    <property type="match status" value="1"/>
</dbReference>
<dbReference type="GO" id="GO:0000139">
    <property type="term" value="C:Golgi membrane"/>
    <property type="evidence" value="ECO:0007669"/>
    <property type="project" value="UniProtKB-SubCell"/>
</dbReference>
<evidence type="ECO:0000256" key="9">
    <source>
        <dbReference type="ARBA" id="ARBA00023136"/>
    </source>
</evidence>
<dbReference type="EnsemblMetazoa" id="AMIN001640-RA">
    <property type="protein sequence ID" value="AMIN001640-PA"/>
    <property type="gene ID" value="AMIN001640"/>
</dbReference>
<dbReference type="FunFam" id="1.10.287.1060:FF:000014">
    <property type="entry name" value="conserved oligomeric Golgi complex subunit 4"/>
    <property type="match status" value="1"/>
</dbReference>
<dbReference type="STRING" id="112268.A0A182VU97"/>
<evidence type="ECO:0000259" key="11">
    <source>
        <dbReference type="SMART" id="SM00762"/>
    </source>
</evidence>
<dbReference type="VEuPathDB" id="VectorBase:AMIN001640"/>
<keyword evidence="8" id="KW-0333">Golgi apparatus</keyword>
<evidence type="ECO:0000313" key="12">
    <source>
        <dbReference type="EnsemblMetazoa" id="AMIN001640-PA"/>
    </source>
</evidence>
<evidence type="ECO:0000313" key="13">
    <source>
        <dbReference type="Proteomes" id="UP000075920"/>
    </source>
</evidence>
<dbReference type="Pfam" id="PF08318">
    <property type="entry name" value="COG4_m"/>
    <property type="match status" value="1"/>
</dbReference>
<dbReference type="GO" id="GO:0017119">
    <property type="term" value="C:Golgi transport complex"/>
    <property type="evidence" value="ECO:0007669"/>
    <property type="project" value="TreeGrafter"/>
</dbReference>
<evidence type="ECO:0000256" key="10">
    <source>
        <dbReference type="ARBA" id="ARBA00031340"/>
    </source>
</evidence>
<dbReference type="FunFam" id="1.20.58.1970:FF:000002">
    <property type="entry name" value="Oligomeric Golgi complex subunit"/>
    <property type="match status" value="1"/>
</dbReference>
<organism evidence="12 13">
    <name type="scientific">Anopheles minimus</name>
    <dbReference type="NCBI Taxonomy" id="112268"/>
    <lineage>
        <taxon>Eukaryota</taxon>
        <taxon>Metazoa</taxon>
        <taxon>Ecdysozoa</taxon>
        <taxon>Arthropoda</taxon>
        <taxon>Hexapoda</taxon>
        <taxon>Insecta</taxon>
        <taxon>Pterygota</taxon>
        <taxon>Neoptera</taxon>
        <taxon>Endopterygota</taxon>
        <taxon>Diptera</taxon>
        <taxon>Nematocera</taxon>
        <taxon>Culicoidea</taxon>
        <taxon>Culicidae</taxon>
        <taxon>Anophelinae</taxon>
        <taxon>Anopheles</taxon>
    </lineage>
</organism>
<feature type="domain" description="COG4 transport protein middle alpha-helical bundle" evidence="11">
    <location>
        <begin position="201"/>
        <end position="524"/>
    </location>
</feature>
<keyword evidence="7" id="KW-0653">Protein transport</keyword>
<dbReference type="Pfam" id="PF20662">
    <property type="entry name" value="COG4_C"/>
    <property type="match status" value="1"/>
</dbReference>
<comment type="function">
    <text evidence="1">Required for normal Golgi function.</text>
</comment>
<evidence type="ECO:0000256" key="3">
    <source>
        <dbReference type="ARBA" id="ARBA00009215"/>
    </source>
</evidence>
<name>A0A182VU97_9DIPT</name>
<dbReference type="InterPro" id="IPR013167">
    <property type="entry name" value="COG4_M"/>
</dbReference>
<evidence type="ECO:0000256" key="1">
    <source>
        <dbReference type="ARBA" id="ARBA00003627"/>
    </source>
</evidence>
<evidence type="ECO:0000256" key="7">
    <source>
        <dbReference type="ARBA" id="ARBA00022927"/>
    </source>
</evidence>
<dbReference type="Gene3D" id="1.20.58.1970">
    <property type="match status" value="1"/>
</dbReference>
<accession>A0A182VU97</accession>
<evidence type="ECO:0000256" key="5">
    <source>
        <dbReference type="ARBA" id="ARBA00020975"/>
    </source>
</evidence>
<comment type="subcellular location">
    <subcellularLocation>
        <location evidence="2">Golgi apparatus membrane</location>
        <topology evidence="2">Peripheral membrane protein</topology>
        <orientation evidence="2">Cytoplasmic side</orientation>
    </subcellularLocation>
</comment>
<dbReference type="PANTHER" id="PTHR24016">
    <property type="entry name" value="CONSERVED OLIGOMERIC GOLGI COMPLEX SUBUNIT 4"/>
    <property type="match status" value="1"/>
</dbReference>
<evidence type="ECO:0000256" key="8">
    <source>
        <dbReference type="ARBA" id="ARBA00023034"/>
    </source>
</evidence>
<keyword evidence="6" id="KW-0813">Transport</keyword>
<proteinExistence type="inferred from homology"/>
<dbReference type="Proteomes" id="UP000075920">
    <property type="component" value="Unassembled WGS sequence"/>
</dbReference>
<dbReference type="InterPro" id="IPR048680">
    <property type="entry name" value="COG4_N"/>
</dbReference>
<keyword evidence="13" id="KW-1185">Reference proteome</keyword>
<evidence type="ECO:0000256" key="6">
    <source>
        <dbReference type="ARBA" id="ARBA00022448"/>
    </source>
</evidence>
<protein>
    <recommendedName>
        <fullName evidence="5">Conserved oligomeric Golgi complex subunit 4</fullName>
    </recommendedName>
    <alternativeName>
        <fullName evidence="10">Component of oligomeric Golgi complex 4</fullName>
    </alternativeName>
</protein>
<evidence type="ECO:0000256" key="4">
    <source>
        <dbReference type="ARBA" id="ARBA00011166"/>
    </source>
</evidence>
<dbReference type="InterPro" id="IPR048682">
    <property type="entry name" value="COG4"/>
</dbReference>
<dbReference type="SMART" id="SM00762">
    <property type="entry name" value="Cog4"/>
    <property type="match status" value="1"/>
</dbReference>
<comment type="subunit">
    <text evidence="4">Component of the conserved oligomeric Golgi complex which is composed of eight different subunits and is required for normal Golgi morphology and localization.</text>
</comment>
<dbReference type="GO" id="GO:0006890">
    <property type="term" value="P:retrograde vesicle-mediated transport, Golgi to endoplasmic reticulum"/>
    <property type="evidence" value="ECO:0007669"/>
    <property type="project" value="TreeGrafter"/>
</dbReference>
<dbReference type="Gene3D" id="1.10.287.1060">
    <property type="entry name" value="ESAT-6-like"/>
    <property type="match status" value="1"/>
</dbReference>
<evidence type="ECO:0000256" key="2">
    <source>
        <dbReference type="ARBA" id="ARBA00004255"/>
    </source>
</evidence>
<dbReference type="InterPro" id="IPR048684">
    <property type="entry name" value="COG4_C"/>
</dbReference>
<comment type="similarity">
    <text evidence="3">Belongs to the COG4 family.</text>
</comment>
<sequence>RIDTLPANHFFLFNVNNRKHSTLFSLISLILAANMMKLNAFIEESDITTAEGIEEVCQRITEKEQQIDTRLEEILSQQCQLEAKMRNIGVALSGLNVVSEKSRQLSDMINHTATLAESVSAKVRRLDEARSRVSECQQRVHDLIDLQLCSQGVMSAIREEDFEQGAGHVNRFLSMDKTLLQKTADDVSGSITSVSQAVSTLEQATVQMQQMVNQKFDEAVKRDDLASVERFFKIFPLLGMHDEGLEKFMTYICGKLQSKAAKELRSSMDIAKAEKRTAIAYADTLTILLENIARVIEVNQAIIESCYGPGRLVQICRTLQRECDDEVSKCVQEFNRNRQTGRRIAQINDYIKNAGSNSTMGHYRKPSGGGSIDKLNAKDIDSLIGEITIMHSRAELYVKFIKRRCGNDLEKSSLSPDAKQERLTELQALLAKSRLNTQMQELLSTYLLFERYFMEESVLKAIGLDKLEEGQQCSSMLDDVFFIVRKCIRRSNGTQSLDGVCAVINNAASCLEEDYLKALKAPLKAGYPTGYIDLAQAYNAFQSSIQQGRLQTSDSDQARGRFVAALNNADMSTEFIETLWKMMTEETEITFPAMSAREKEKLDSCLGGLKSVGDSLKALVDFGFQQLRSSAIKPRLHPWVDQFLTHNHNLTEEELATYEASETFVQFLIVQIDGLLNSFKVALTPRNYDALVSIVTTEITARMERAVKKTTFNRLGGLVLDQEIRALASFLTGATSWSVRDKLAKLLQMGTILNLESVSELPEYWESSSASWRLTANEARSILALRIDFKMEDIKKIKL</sequence>
<dbReference type="AlphaFoldDB" id="A0A182VU97"/>
<reference evidence="12" key="2">
    <citation type="submission" date="2020-05" db="UniProtKB">
        <authorList>
            <consortium name="EnsemblMetazoa"/>
        </authorList>
    </citation>
    <scope>IDENTIFICATION</scope>
    <source>
        <strain evidence="12">MINIMUS1</strain>
    </source>
</reference>
<dbReference type="GO" id="GO:0007030">
    <property type="term" value="P:Golgi organization"/>
    <property type="evidence" value="ECO:0007669"/>
    <property type="project" value="TreeGrafter"/>
</dbReference>
<reference evidence="13" key="1">
    <citation type="submission" date="2013-03" db="EMBL/GenBank/DDBJ databases">
        <title>The Genome Sequence of Anopheles minimus MINIMUS1.</title>
        <authorList>
            <consortium name="The Broad Institute Genomics Platform"/>
            <person name="Neafsey D.E."/>
            <person name="Walton C."/>
            <person name="Walker B."/>
            <person name="Young S.K."/>
            <person name="Zeng Q."/>
            <person name="Gargeya S."/>
            <person name="Fitzgerald M."/>
            <person name="Haas B."/>
            <person name="Abouelleil A."/>
            <person name="Allen A.W."/>
            <person name="Alvarado L."/>
            <person name="Arachchi H.M."/>
            <person name="Berlin A.M."/>
            <person name="Chapman S.B."/>
            <person name="Gainer-Dewar J."/>
            <person name="Goldberg J."/>
            <person name="Griggs A."/>
            <person name="Gujja S."/>
            <person name="Hansen M."/>
            <person name="Howarth C."/>
            <person name="Imamovic A."/>
            <person name="Ireland A."/>
            <person name="Larimer J."/>
            <person name="McCowan C."/>
            <person name="Murphy C."/>
            <person name="Pearson M."/>
            <person name="Poon T.W."/>
            <person name="Priest M."/>
            <person name="Roberts A."/>
            <person name="Saif S."/>
            <person name="Shea T."/>
            <person name="Sisk P."/>
            <person name="Sykes S."/>
            <person name="Wortman J."/>
            <person name="Nusbaum C."/>
            <person name="Birren B."/>
        </authorList>
    </citation>
    <scope>NUCLEOTIDE SEQUENCE [LARGE SCALE GENOMIC DNA]</scope>
    <source>
        <strain evidence="13">MINIMUS1</strain>
    </source>
</reference>
<dbReference type="PANTHER" id="PTHR24016:SF0">
    <property type="entry name" value="CONSERVED OLIGOMERIC GOLGI COMPLEX SUBUNIT 4"/>
    <property type="match status" value="1"/>
</dbReference>
<keyword evidence="9" id="KW-0472">Membrane</keyword>